<dbReference type="NCBIfam" id="TIGR01044">
    <property type="entry name" value="rplV_bact"/>
    <property type="match status" value="1"/>
</dbReference>
<organism evidence="11 12">
    <name type="scientific">Desulfonatronospira thiodismutans ASO3-1</name>
    <dbReference type="NCBI Taxonomy" id="555779"/>
    <lineage>
        <taxon>Bacteria</taxon>
        <taxon>Pseudomonadati</taxon>
        <taxon>Thermodesulfobacteriota</taxon>
        <taxon>Desulfovibrionia</taxon>
        <taxon>Desulfovibrionales</taxon>
        <taxon>Desulfonatronovibrionaceae</taxon>
        <taxon>Desulfonatronospira</taxon>
    </lineage>
</organism>
<dbReference type="InterPro" id="IPR036394">
    <property type="entry name" value="Ribosomal_uL22_sf"/>
</dbReference>
<evidence type="ECO:0000256" key="8">
    <source>
        <dbReference type="RuleBase" id="RU004005"/>
    </source>
</evidence>
<evidence type="ECO:0000256" key="1">
    <source>
        <dbReference type="ARBA" id="ARBA00009451"/>
    </source>
</evidence>
<dbReference type="GO" id="GO:0003735">
    <property type="term" value="F:structural constituent of ribosome"/>
    <property type="evidence" value="ECO:0007669"/>
    <property type="project" value="InterPro"/>
</dbReference>
<dbReference type="PANTHER" id="PTHR13501:SF8">
    <property type="entry name" value="LARGE RIBOSOMAL SUBUNIT PROTEIN UL22M"/>
    <property type="match status" value="1"/>
</dbReference>
<evidence type="ECO:0000313" key="11">
    <source>
        <dbReference type="EMBL" id="EFI33008.1"/>
    </source>
</evidence>
<name>D6SUM8_9BACT</name>
<evidence type="ECO:0000256" key="6">
    <source>
        <dbReference type="ARBA" id="ARBA00035207"/>
    </source>
</evidence>
<comment type="similarity">
    <text evidence="1 7 8">Belongs to the universal ribosomal protein uL22 family.</text>
</comment>
<dbReference type="InterPro" id="IPR047867">
    <property type="entry name" value="Ribosomal_uL22_bac/org-type"/>
</dbReference>
<gene>
    <name evidence="7" type="primary">rplV</name>
    <name evidence="11" type="ORF">Dthio_PD0322</name>
</gene>
<evidence type="ECO:0000313" key="12">
    <source>
        <dbReference type="Proteomes" id="UP000005496"/>
    </source>
</evidence>
<dbReference type="RefSeq" id="WP_008871701.1">
    <property type="nucleotide sequence ID" value="NZ_ACJN02000004.1"/>
</dbReference>
<evidence type="ECO:0000256" key="5">
    <source>
        <dbReference type="ARBA" id="ARBA00023274"/>
    </source>
</evidence>
<dbReference type="CDD" id="cd00336">
    <property type="entry name" value="Ribosomal_L22"/>
    <property type="match status" value="1"/>
</dbReference>
<dbReference type="HAMAP" id="MF_01331_B">
    <property type="entry name" value="Ribosomal_uL22_B"/>
    <property type="match status" value="1"/>
</dbReference>
<proteinExistence type="inferred from homology"/>
<dbReference type="PROSITE" id="PS00464">
    <property type="entry name" value="RIBOSOMAL_L22"/>
    <property type="match status" value="1"/>
</dbReference>
<dbReference type="PANTHER" id="PTHR13501">
    <property type="entry name" value="CHLOROPLAST 50S RIBOSOMAL PROTEIN L22-RELATED"/>
    <property type="match status" value="1"/>
</dbReference>
<dbReference type="Pfam" id="PF00237">
    <property type="entry name" value="Ribosomal_L22"/>
    <property type="match status" value="1"/>
</dbReference>
<evidence type="ECO:0000256" key="10">
    <source>
        <dbReference type="RuleBase" id="RU004008"/>
    </source>
</evidence>
<dbReference type="Gene3D" id="3.90.470.10">
    <property type="entry name" value="Ribosomal protein L22/L17"/>
    <property type="match status" value="1"/>
</dbReference>
<dbReference type="Proteomes" id="UP000005496">
    <property type="component" value="Unassembled WGS sequence"/>
</dbReference>
<dbReference type="GO" id="GO:0006412">
    <property type="term" value="P:translation"/>
    <property type="evidence" value="ECO:0007669"/>
    <property type="project" value="UniProtKB-UniRule"/>
</dbReference>
<keyword evidence="4 7" id="KW-0689">Ribosomal protein</keyword>
<dbReference type="FunFam" id="3.90.470.10:FF:000001">
    <property type="entry name" value="50S ribosomal protein L22"/>
    <property type="match status" value="1"/>
</dbReference>
<protein>
    <recommendedName>
        <fullName evidence="6 7">Large ribosomal subunit protein uL22</fullName>
    </recommendedName>
</protein>
<comment type="caution">
    <text evidence="11">The sequence shown here is derived from an EMBL/GenBank/DDBJ whole genome shotgun (WGS) entry which is preliminary data.</text>
</comment>
<evidence type="ECO:0000256" key="3">
    <source>
        <dbReference type="ARBA" id="ARBA00022884"/>
    </source>
</evidence>
<reference evidence="11" key="1">
    <citation type="submission" date="2010-05" db="EMBL/GenBank/DDBJ databases">
        <title>The draft genome of Desulfonatronospira thiodismutans ASO3-1.</title>
        <authorList>
            <consortium name="US DOE Joint Genome Institute (JGI-PGF)"/>
            <person name="Lucas S."/>
            <person name="Copeland A."/>
            <person name="Lapidus A."/>
            <person name="Cheng J.-F."/>
            <person name="Bruce D."/>
            <person name="Goodwin L."/>
            <person name="Pitluck S."/>
            <person name="Chertkov O."/>
            <person name="Brettin T."/>
            <person name="Detter J.C."/>
            <person name="Han C."/>
            <person name="Land M.L."/>
            <person name="Hauser L."/>
            <person name="Kyrpides N."/>
            <person name="Mikhailova N."/>
            <person name="Muyzer G."/>
            <person name="Woyke T."/>
        </authorList>
    </citation>
    <scope>NUCLEOTIDE SEQUENCE [LARGE SCALE GENOMIC DNA]</scope>
    <source>
        <strain evidence="11">ASO3-1</strain>
    </source>
</reference>
<dbReference type="GO" id="GO:0022625">
    <property type="term" value="C:cytosolic large ribosomal subunit"/>
    <property type="evidence" value="ECO:0007669"/>
    <property type="project" value="TreeGrafter"/>
</dbReference>
<dbReference type="AlphaFoldDB" id="D6SUM8"/>
<dbReference type="InterPro" id="IPR005727">
    <property type="entry name" value="Ribosomal_uL22_bac/chlpt-type"/>
</dbReference>
<comment type="function">
    <text evidence="7">The globular domain of the protein is located near the polypeptide exit tunnel on the outside of the subunit, while an extended beta-hairpin is found that lines the wall of the exit tunnel in the center of the 70S ribosome.</text>
</comment>
<evidence type="ECO:0000256" key="4">
    <source>
        <dbReference type="ARBA" id="ARBA00022980"/>
    </source>
</evidence>
<dbReference type="OrthoDB" id="9805969at2"/>
<evidence type="ECO:0000256" key="7">
    <source>
        <dbReference type="HAMAP-Rule" id="MF_01331"/>
    </source>
</evidence>
<keyword evidence="2 7" id="KW-0699">rRNA-binding</keyword>
<dbReference type="InterPro" id="IPR001063">
    <property type="entry name" value="Ribosomal_uL22"/>
</dbReference>
<keyword evidence="3 7" id="KW-0694">RNA-binding</keyword>
<evidence type="ECO:0000256" key="2">
    <source>
        <dbReference type="ARBA" id="ARBA00022730"/>
    </source>
</evidence>
<dbReference type="eggNOG" id="COG0091">
    <property type="taxonomic scope" value="Bacteria"/>
</dbReference>
<keyword evidence="5 7" id="KW-0687">Ribonucleoprotein</keyword>
<evidence type="ECO:0000256" key="9">
    <source>
        <dbReference type="RuleBase" id="RU004006"/>
    </source>
</evidence>
<dbReference type="InterPro" id="IPR018260">
    <property type="entry name" value="Ribosomal_uL22_CS"/>
</dbReference>
<comment type="subunit">
    <text evidence="7 9">Part of the 50S ribosomal subunit.</text>
</comment>
<dbReference type="SUPFAM" id="SSF54843">
    <property type="entry name" value="Ribosomal protein L22"/>
    <property type="match status" value="1"/>
</dbReference>
<dbReference type="EMBL" id="ACJN02000004">
    <property type="protein sequence ID" value="EFI33008.1"/>
    <property type="molecule type" value="Genomic_DNA"/>
</dbReference>
<accession>D6SUM8</accession>
<sequence length="110" mass="12448">METRAIARYIRISPQKARLVGDNVRGLPVEDAVNILNFTPKKAARLLKKVLDSALANAEQNYSLDLDNLYVKQVRVDEGPTLKRIQPRAMGRANRILKRTSHITVIVEEL</sequence>
<dbReference type="GO" id="GO:0019843">
    <property type="term" value="F:rRNA binding"/>
    <property type="evidence" value="ECO:0007669"/>
    <property type="project" value="UniProtKB-UniRule"/>
</dbReference>
<keyword evidence="12" id="KW-1185">Reference proteome</keyword>
<comment type="function">
    <text evidence="7 10">This protein binds specifically to 23S rRNA; its binding is stimulated by other ribosomal proteins, e.g., L4, L17, and L20. It is important during the early stages of 50S assembly. It makes multiple contacts with different domains of the 23S rRNA in the assembled 50S subunit and ribosome.</text>
</comment>